<evidence type="ECO:0000259" key="1">
    <source>
        <dbReference type="Pfam" id="PF03033"/>
    </source>
</evidence>
<dbReference type="CDD" id="cd03784">
    <property type="entry name" value="GT1_Gtf-like"/>
    <property type="match status" value="1"/>
</dbReference>
<dbReference type="Gene3D" id="3.40.50.2000">
    <property type="entry name" value="Glycogen Phosphorylase B"/>
    <property type="match status" value="2"/>
</dbReference>
<evidence type="ECO:0000259" key="2">
    <source>
        <dbReference type="Pfam" id="PF06722"/>
    </source>
</evidence>
<feature type="domain" description="Erythromycin biosynthesis protein CIII-like C-terminal" evidence="2">
    <location>
        <begin position="298"/>
        <end position="393"/>
    </location>
</feature>
<dbReference type="PANTHER" id="PTHR48050:SF13">
    <property type="entry name" value="STEROL 3-BETA-GLUCOSYLTRANSFERASE UGT80A2"/>
    <property type="match status" value="1"/>
</dbReference>
<keyword evidence="3" id="KW-0808">Transferase</keyword>
<proteinExistence type="predicted"/>
<keyword evidence="4" id="KW-1185">Reference proteome</keyword>
<dbReference type="SUPFAM" id="SSF53756">
    <property type="entry name" value="UDP-Glycosyltransferase/glycogen phosphorylase"/>
    <property type="match status" value="1"/>
</dbReference>
<dbReference type="Proteomes" id="UP001565474">
    <property type="component" value="Unassembled WGS sequence"/>
</dbReference>
<dbReference type="PANTHER" id="PTHR48050">
    <property type="entry name" value="STEROL 3-BETA-GLUCOSYLTRANSFERASE"/>
    <property type="match status" value="1"/>
</dbReference>
<dbReference type="InterPro" id="IPR050426">
    <property type="entry name" value="Glycosyltransferase_28"/>
</dbReference>
<dbReference type="Pfam" id="PF03033">
    <property type="entry name" value="Glyco_transf_28"/>
    <property type="match status" value="1"/>
</dbReference>
<dbReference type="InterPro" id="IPR002213">
    <property type="entry name" value="UDP_glucos_trans"/>
</dbReference>
<accession>A0ABV4GHD9</accession>
<dbReference type="InterPro" id="IPR004276">
    <property type="entry name" value="GlycoTrans_28_N"/>
</dbReference>
<feature type="domain" description="Glycosyltransferase family 28 N-terminal" evidence="1">
    <location>
        <begin position="3"/>
        <end position="138"/>
    </location>
</feature>
<protein>
    <submittedName>
        <fullName evidence="3">Sterol 3beta-glucosyltransferase</fullName>
        <ecNumber evidence="3">2.4.1.173</ecNumber>
    </submittedName>
</protein>
<sequence>MRVAIHTLGTRGDVQPYLALALGLKEAGHQVLIAAPSQFESFVASRGIAFAHLPSEYLALMETPVAKAAMAGSAGFTAGFRMMKQFRPIGRKQLTAEWLAARQFRPELIIYHPKAIAAPHIAERLSCNAVLASPLPGFTPTAMFASPLVPFRSLGPLNKLTHSLMAHGAYALFRGMIGEWRATELHLGETPEKRLRPSATLYAYSPHTVAVPPDWPDTVAVTGYWFLGGDEAWQPDPQLHRFIEGGDRPVYVGFGSMPGIDPMSLTKLVLEALAKAGKRGVLATGGGALQGDLGGSHVHFIESAPHTKLFPLMSACVHHGGAGTTGAALRAGKPNVICPFFGDQPFWGRRIDDLGVGPTPIDARNLSADCLAAAIAEATGSPSMQQRANKLGEAIRIEDGVASAIGFLRRRHLLS</sequence>
<organism evidence="3 4">
    <name type="scientific">Bradyrhizobium yuanmingense</name>
    <dbReference type="NCBI Taxonomy" id="108015"/>
    <lineage>
        <taxon>Bacteria</taxon>
        <taxon>Pseudomonadati</taxon>
        <taxon>Pseudomonadota</taxon>
        <taxon>Alphaproteobacteria</taxon>
        <taxon>Hyphomicrobiales</taxon>
        <taxon>Nitrobacteraceae</taxon>
        <taxon>Bradyrhizobium</taxon>
    </lineage>
</organism>
<dbReference type="EMBL" id="JBGBZN010000002">
    <property type="protein sequence ID" value="MEY9470422.1"/>
    <property type="molecule type" value="Genomic_DNA"/>
</dbReference>
<dbReference type="RefSeq" id="WP_036041691.1">
    <property type="nucleotide sequence ID" value="NZ_JBGBYD010000002.1"/>
</dbReference>
<evidence type="ECO:0000313" key="3">
    <source>
        <dbReference type="EMBL" id="MEY9470422.1"/>
    </source>
</evidence>
<keyword evidence="3" id="KW-0328">Glycosyltransferase</keyword>
<evidence type="ECO:0000313" key="4">
    <source>
        <dbReference type="Proteomes" id="UP001565474"/>
    </source>
</evidence>
<dbReference type="InterPro" id="IPR010610">
    <property type="entry name" value="EryCIII-like_C"/>
</dbReference>
<reference evidence="3 4" key="1">
    <citation type="submission" date="2024-07" db="EMBL/GenBank/DDBJ databases">
        <title>Genomic Encyclopedia of Type Strains, Phase V (KMG-V): Genome sequencing to study the core and pangenomes of soil and plant-associated prokaryotes.</title>
        <authorList>
            <person name="Whitman W."/>
        </authorList>
    </citation>
    <scope>NUCLEOTIDE SEQUENCE [LARGE SCALE GENOMIC DNA]</scope>
    <source>
        <strain evidence="3 4">USDA 222</strain>
    </source>
</reference>
<dbReference type="GO" id="GO:0016906">
    <property type="term" value="F:sterol 3-beta-glucosyltransferase activity"/>
    <property type="evidence" value="ECO:0007669"/>
    <property type="project" value="UniProtKB-EC"/>
</dbReference>
<name>A0ABV4GHD9_9BRAD</name>
<dbReference type="EC" id="2.4.1.173" evidence="3"/>
<comment type="caution">
    <text evidence="3">The sequence shown here is derived from an EMBL/GenBank/DDBJ whole genome shotgun (WGS) entry which is preliminary data.</text>
</comment>
<dbReference type="Pfam" id="PF06722">
    <property type="entry name" value="EryCIII-like_C"/>
    <property type="match status" value="1"/>
</dbReference>
<gene>
    <name evidence="3" type="ORF">ABH992_002821</name>
</gene>